<evidence type="ECO:0000313" key="1">
    <source>
        <dbReference type="EMBL" id="ODA33958.1"/>
    </source>
</evidence>
<protein>
    <recommendedName>
        <fullName evidence="3">DUF3916 domain-containing protein</fullName>
    </recommendedName>
</protein>
<dbReference type="EMBL" id="LYBM01000011">
    <property type="protein sequence ID" value="ODA33958.1"/>
    <property type="molecule type" value="Genomic_DNA"/>
</dbReference>
<organism evidence="1 2">
    <name type="scientific">Veronia pacifica</name>
    <dbReference type="NCBI Taxonomy" id="1080227"/>
    <lineage>
        <taxon>Bacteria</taxon>
        <taxon>Pseudomonadati</taxon>
        <taxon>Pseudomonadota</taxon>
        <taxon>Gammaproteobacteria</taxon>
        <taxon>Vibrionales</taxon>
        <taxon>Vibrionaceae</taxon>
        <taxon>Veronia</taxon>
    </lineage>
</organism>
<dbReference type="InterPro" id="IPR025075">
    <property type="entry name" value="DUF3916"/>
</dbReference>
<dbReference type="RefSeq" id="WP_068900960.1">
    <property type="nucleotide sequence ID" value="NZ_JBHUIF010000013.1"/>
</dbReference>
<dbReference type="Proteomes" id="UP000094936">
    <property type="component" value="Unassembled WGS sequence"/>
</dbReference>
<reference evidence="1 2" key="1">
    <citation type="submission" date="2016-05" db="EMBL/GenBank/DDBJ databases">
        <title>Genomic Taxonomy of the Vibrionaceae.</title>
        <authorList>
            <person name="Gomez-Gil B."/>
            <person name="Enciso-Ibarra J."/>
        </authorList>
    </citation>
    <scope>NUCLEOTIDE SEQUENCE [LARGE SCALE GENOMIC DNA]</scope>
    <source>
        <strain evidence="1 2">CAIM 1920</strain>
    </source>
</reference>
<name>A0A1C3EL39_9GAMM</name>
<keyword evidence="2" id="KW-1185">Reference proteome</keyword>
<evidence type="ECO:0000313" key="2">
    <source>
        <dbReference type="Proteomes" id="UP000094936"/>
    </source>
</evidence>
<proteinExistence type="predicted"/>
<evidence type="ECO:0008006" key="3">
    <source>
        <dbReference type="Google" id="ProtNLM"/>
    </source>
</evidence>
<gene>
    <name evidence="1" type="ORF">A8L45_07870</name>
</gene>
<sequence>MTRRLRSLDRWADSLVGYFPEEFKKDPYWNEKIPILDRVVDRPTTNAELQAHCAKAMLRAVANIHAAKPKEDTTSIVTALLTYPDMHQSEICVFFDPDYFYRFFNRQSDFQTLKQLPTSSLTQTLNIELPAQFEEVGFLSIEKDEWQGDVSVNEEEWWSYRPITS</sequence>
<dbReference type="AlphaFoldDB" id="A0A1C3EL39"/>
<comment type="caution">
    <text evidence="1">The sequence shown here is derived from an EMBL/GenBank/DDBJ whole genome shotgun (WGS) entry which is preliminary data.</text>
</comment>
<accession>A0A1C3EL39</accession>
<dbReference type="Pfam" id="PF13079">
    <property type="entry name" value="DUF3916"/>
    <property type="match status" value="1"/>
</dbReference>